<dbReference type="Pfam" id="PF05050">
    <property type="entry name" value="Methyltransf_21"/>
    <property type="match status" value="1"/>
</dbReference>
<reference evidence="2 3" key="1">
    <citation type="submission" date="2023-02" db="EMBL/GenBank/DDBJ databases">
        <title>Genome sequence of Novosphingobium humi KACC 19094.</title>
        <authorList>
            <person name="Kim S."/>
            <person name="Heo J."/>
            <person name="Kwon S.-W."/>
        </authorList>
    </citation>
    <scope>NUCLEOTIDE SEQUENCE [LARGE SCALE GENOMIC DNA]</scope>
    <source>
        <strain evidence="2 3">KACC 19094</strain>
    </source>
</reference>
<dbReference type="Gene3D" id="3.40.50.150">
    <property type="entry name" value="Vaccinia Virus protein VP39"/>
    <property type="match status" value="1"/>
</dbReference>
<evidence type="ECO:0000313" key="2">
    <source>
        <dbReference type="EMBL" id="WCT77376.1"/>
    </source>
</evidence>
<keyword evidence="2" id="KW-0489">Methyltransferase</keyword>
<sequence>MRSLPLYGSGRRLDFFSISSLSRADRISNEAIIRGLCKVAYLGDNTVLCRALGHFKMFVDTRDVGLASHLMLDGYWEMWVTEAIAELVRPGMVVADIGANVGYFTLLMGKLVGAKGRVHAFEPNPRLVSLLHKSLSANGFSTWVDVHQVALSAENDREMALIIPPDEPKNAHMVPLSDHLPEGAVRIPSTRLDSRTDWQDIEFAKIDVEGAEEQVWDGLQGLLNSGRLRTVILEFAAVRYRDPEGFLKTIVESGFSLAYIDMRNGITATSIAQILAGNAYEDIMLVLRR</sequence>
<keyword evidence="3" id="KW-1185">Reference proteome</keyword>
<dbReference type="RefSeq" id="WP_273617753.1">
    <property type="nucleotide sequence ID" value="NZ_CP117417.1"/>
</dbReference>
<dbReference type="PANTHER" id="PTHR34203:SF15">
    <property type="entry name" value="SLL1173 PROTEIN"/>
    <property type="match status" value="1"/>
</dbReference>
<dbReference type="GO" id="GO:0008168">
    <property type="term" value="F:methyltransferase activity"/>
    <property type="evidence" value="ECO:0007669"/>
    <property type="project" value="UniProtKB-KW"/>
</dbReference>
<dbReference type="InterPro" id="IPR052514">
    <property type="entry name" value="SAM-dependent_MTase"/>
</dbReference>
<organism evidence="2 3">
    <name type="scientific">Novosphingobium humi</name>
    <dbReference type="NCBI Taxonomy" id="2282397"/>
    <lineage>
        <taxon>Bacteria</taxon>
        <taxon>Pseudomonadati</taxon>
        <taxon>Pseudomonadota</taxon>
        <taxon>Alphaproteobacteria</taxon>
        <taxon>Sphingomonadales</taxon>
        <taxon>Sphingomonadaceae</taxon>
        <taxon>Novosphingobium</taxon>
    </lineage>
</organism>
<evidence type="ECO:0000313" key="3">
    <source>
        <dbReference type="Proteomes" id="UP001218231"/>
    </source>
</evidence>
<dbReference type="InterPro" id="IPR006342">
    <property type="entry name" value="FkbM_mtfrase"/>
</dbReference>
<dbReference type="NCBIfam" id="TIGR01444">
    <property type="entry name" value="fkbM_fam"/>
    <property type="match status" value="1"/>
</dbReference>
<evidence type="ECO:0000259" key="1">
    <source>
        <dbReference type="Pfam" id="PF05050"/>
    </source>
</evidence>
<name>A0ABY7TWJ1_9SPHN</name>
<protein>
    <submittedName>
        <fullName evidence="2">FkbM family methyltransferase</fullName>
    </submittedName>
</protein>
<dbReference type="PANTHER" id="PTHR34203">
    <property type="entry name" value="METHYLTRANSFERASE, FKBM FAMILY PROTEIN"/>
    <property type="match status" value="1"/>
</dbReference>
<feature type="domain" description="Methyltransferase FkbM" evidence="1">
    <location>
        <begin position="96"/>
        <end position="246"/>
    </location>
</feature>
<dbReference type="Proteomes" id="UP001218231">
    <property type="component" value="Chromosome"/>
</dbReference>
<dbReference type="SUPFAM" id="SSF53335">
    <property type="entry name" value="S-adenosyl-L-methionine-dependent methyltransferases"/>
    <property type="match status" value="1"/>
</dbReference>
<dbReference type="InterPro" id="IPR029063">
    <property type="entry name" value="SAM-dependent_MTases_sf"/>
</dbReference>
<gene>
    <name evidence="2" type="ORF">PQ457_15900</name>
</gene>
<proteinExistence type="predicted"/>
<dbReference type="EMBL" id="CP117417">
    <property type="protein sequence ID" value="WCT77376.1"/>
    <property type="molecule type" value="Genomic_DNA"/>
</dbReference>
<dbReference type="GO" id="GO:0032259">
    <property type="term" value="P:methylation"/>
    <property type="evidence" value="ECO:0007669"/>
    <property type="project" value="UniProtKB-KW"/>
</dbReference>
<accession>A0ABY7TWJ1</accession>
<keyword evidence="2" id="KW-0808">Transferase</keyword>